<evidence type="ECO:0000256" key="6">
    <source>
        <dbReference type="SAM" id="MobiDB-lite"/>
    </source>
</evidence>
<sequence>MGSFLLPVMVLSMLLLTTTVQAQSNGSTGLKLCGREFLRSVVYMCGGSRWRRELTGPSSEGYYSDPTGLESTESPLETQRQRRDMTQLLSVICCQVGCRKSDIIKLC</sequence>
<proteinExistence type="predicted"/>
<keyword evidence="7" id="KW-0732">Signal</keyword>
<evidence type="ECO:0000256" key="2">
    <source>
        <dbReference type="ARBA" id="ARBA00011207"/>
    </source>
</evidence>
<organism evidence="9 10">
    <name type="scientific">Alosa alosa</name>
    <name type="common">allis shad</name>
    <dbReference type="NCBI Taxonomy" id="278164"/>
    <lineage>
        <taxon>Eukaryota</taxon>
        <taxon>Metazoa</taxon>
        <taxon>Chordata</taxon>
        <taxon>Craniata</taxon>
        <taxon>Vertebrata</taxon>
        <taxon>Euteleostomi</taxon>
        <taxon>Actinopterygii</taxon>
        <taxon>Neopterygii</taxon>
        <taxon>Teleostei</taxon>
        <taxon>Clupei</taxon>
        <taxon>Clupeiformes</taxon>
        <taxon>Clupeoidei</taxon>
        <taxon>Clupeidae</taxon>
        <taxon>Alosa</taxon>
    </lineage>
</organism>
<dbReference type="AlphaFoldDB" id="A0AAV6HDL7"/>
<dbReference type="GO" id="GO:0001664">
    <property type="term" value="F:G protein-coupled receptor binding"/>
    <property type="evidence" value="ECO:0007669"/>
    <property type="project" value="TreeGrafter"/>
</dbReference>
<dbReference type="SUPFAM" id="SSF56994">
    <property type="entry name" value="Insulin-like"/>
    <property type="match status" value="1"/>
</dbReference>
<feature type="chain" id="PRO_5043450855" description="Insulin-like domain-containing protein" evidence="7">
    <location>
        <begin position="23"/>
        <end position="107"/>
    </location>
</feature>
<dbReference type="PANTHER" id="PTHR20968:SF2">
    <property type="entry name" value="INSULIN-LIKE PEPTIDE INSL5"/>
    <property type="match status" value="1"/>
</dbReference>
<evidence type="ECO:0000313" key="9">
    <source>
        <dbReference type="EMBL" id="KAG5285458.1"/>
    </source>
</evidence>
<evidence type="ECO:0000259" key="8">
    <source>
        <dbReference type="SMART" id="SM00078"/>
    </source>
</evidence>
<dbReference type="EMBL" id="JADWDJ010000001">
    <property type="protein sequence ID" value="KAG5285458.1"/>
    <property type="molecule type" value="Genomic_DNA"/>
</dbReference>
<evidence type="ECO:0000256" key="3">
    <source>
        <dbReference type="ARBA" id="ARBA00022525"/>
    </source>
</evidence>
<dbReference type="InterPro" id="IPR036438">
    <property type="entry name" value="Insulin-like_sf"/>
</dbReference>
<dbReference type="InterPro" id="IPR016179">
    <property type="entry name" value="Insulin-like"/>
</dbReference>
<feature type="domain" description="Insulin-like" evidence="8">
    <location>
        <begin position="30"/>
        <end position="107"/>
    </location>
</feature>
<keyword evidence="4" id="KW-0372">Hormone</keyword>
<evidence type="ECO:0000256" key="1">
    <source>
        <dbReference type="ARBA" id="ARBA00004613"/>
    </source>
</evidence>
<keyword evidence="5" id="KW-1015">Disulfide bond</keyword>
<gene>
    <name evidence="9" type="ORF">AALO_G00003610</name>
</gene>
<keyword evidence="3" id="KW-0964">Secreted</keyword>
<dbReference type="CDD" id="cd04365">
    <property type="entry name" value="IlGF_relaxin_like"/>
    <property type="match status" value="1"/>
</dbReference>
<feature type="region of interest" description="Disordered" evidence="6">
    <location>
        <begin position="57"/>
        <end position="80"/>
    </location>
</feature>
<dbReference type="GO" id="GO:0005179">
    <property type="term" value="F:hormone activity"/>
    <property type="evidence" value="ECO:0007669"/>
    <property type="project" value="UniProtKB-KW"/>
</dbReference>
<dbReference type="GO" id="GO:0005576">
    <property type="term" value="C:extracellular region"/>
    <property type="evidence" value="ECO:0007669"/>
    <property type="project" value="UniProtKB-SubCell"/>
</dbReference>
<evidence type="ECO:0000256" key="7">
    <source>
        <dbReference type="SAM" id="SignalP"/>
    </source>
</evidence>
<comment type="subcellular location">
    <subcellularLocation>
        <location evidence="1">Secreted</location>
    </subcellularLocation>
</comment>
<feature type="compositionally biased region" description="Polar residues" evidence="6">
    <location>
        <begin position="69"/>
        <end position="78"/>
    </location>
</feature>
<feature type="signal peptide" evidence="7">
    <location>
        <begin position="1"/>
        <end position="22"/>
    </location>
</feature>
<dbReference type="PANTHER" id="PTHR20968">
    <property type="entry name" value="ILGF DOMAIN-CONTAINING PROTEIN"/>
    <property type="match status" value="1"/>
</dbReference>
<protein>
    <recommendedName>
        <fullName evidence="8">Insulin-like domain-containing protein</fullName>
    </recommendedName>
</protein>
<dbReference type="Proteomes" id="UP000823561">
    <property type="component" value="Chromosome 1"/>
</dbReference>
<comment type="caution">
    <text evidence="9">The sequence shown here is derived from an EMBL/GenBank/DDBJ whole genome shotgun (WGS) entry which is preliminary data.</text>
</comment>
<keyword evidence="10" id="KW-1185">Reference proteome</keyword>
<accession>A0AAV6HDL7</accession>
<comment type="subunit">
    <text evidence="2">Heterodimer of a B chain and an A chain linked by two disulfide bonds.</text>
</comment>
<reference evidence="9 10" key="1">
    <citation type="submission" date="2020-10" db="EMBL/GenBank/DDBJ databases">
        <title>Chromosome-scale genome assembly of the Allis shad, Alosa alosa.</title>
        <authorList>
            <person name="Margot Z."/>
            <person name="Christophe K."/>
            <person name="Cabau C."/>
            <person name="Louis A."/>
            <person name="Berthelot C."/>
            <person name="Parey E."/>
            <person name="Roest Crollius H."/>
            <person name="Montfort J."/>
            <person name="Robinson-Rechavi M."/>
            <person name="Bucao C."/>
            <person name="Bouchez O."/>
            <person name="Gislard M."/>
            <person name="Lluch J."/>
            <person name="Milhes M."/>
            <person name="Lampietro C."/>
            <person name="Lopez Roques C."/>
            <person name="Donnadieu C."/>
            <person name="Braasch I."/>
            <person name="Desvignes T."/>
            <person name="Postlethwait J."/>
            <person name="Bobe J."/>
            <person name="Guiguen Y."/>
        </authorList>
    </citation>
    <scope>NUCLEOTIDE SEQUENCE [LARGE SCALE GENOMIC DNA]</scope>
    <source>
        <strain evidence="9">M-15738</strain>
        <tissue evidence="9">Blood</tissue>
    </source>
</reference>
<evidence type="ECO:0000313" key="10">
    <source>
        <dbReference type="Proteomes" id="UP000823561"/>
    </source>
</evidence>
<evidence type="ECO:0000256" key="4">
    <source>
        <dbReference type="ARBA" id="ARBA00022702"/>
    </source>
</evidence>
<name>A0AAV6HDL7_9TELE</name>
<evidence type="ECO:0000256" key="5">
    <source>
        <dbReference type="ARBA" id="ARBA00023157"/>
    </source>
</evidence>
<dbReference type="SMART" id="SM00078">
    <property type="entry name" value="IlGF"/>
    <property type="match status" value="1"/>
</dbReference>
<dbReference type="InterPro" id="IPR051777">
    <property type="entry name" value="Insulin-like_neuro_ligands"/>
</dbReference>